<feature type="non-terminal residue" evidence="1">
    <location>
        <position position="1"/>
    </location>
</feature>
<accession>A0A937X9D6</accession>
<dbReference type="InterPro" id="IPR008928">
    <property type="entry name" value="6-hairpin_glycosidase_sf"/>
</dbReference>
<evidence type="ECO:0000313" key="1">
    <source>
        <dbReference type="EMBL" id="MBM3275986.1"/>
    </source>
</evidence>
<dbReference type="Gene3D" id="1.50.10.10">
    <property type="match status" value="1"/>
</dbReference>
<dbReference type="AlphaFoldDB" id="A0A937X9D6"/>
<dbReference type="Proteomes" id="UP000703893">
    <property type="component" value="Unassembled WGS sequence"/>
</dbReference>
<sequence length="563" mass="64020">SDPEGYQLKAEEPRLITVFNERWLAMGADADFSWVGERHGWDLLYRQGAGNREIVDGRVCFRREYFRGVVLGRIRFTGPSAHLFIAAGATEDEAKTKIQHATVLASKLAEERTGRFDDHVAKLAGRPSPLPGREDAIATRAYVMAERFGMRVDGSHVPESGGWWFRTPWFMSIFCGLMHNWQTLELLGRTDLIEGAVRLSLKYQHPETGQLPNRIPELKSHQDQWAENGRLPAEYYQGSGAIVHLFAWLATARPKLDDVLEGELREAFLRSYRCFKAGDPGKRQGTPVLQDNGLLTTLPSYGWMSGRRHVRAEGINVGDLPLRVDRAWQVEDILRFRDGHYAWERYQFPTYYLPEINAKWIRMLELGETLVDDAALVAELREVRRKAVANYKSLFWNPGVGYLYNLVTRDGRVDPMVTSCGLEAAGFLGETVFSRQELEQMWQAVKSHLLVMRHHAGRPAAFGVLAKDSDQRVFLGDEQYHEAVCWPRETPYLVSLLRRIGEQDVVKQLLTTNLDHMLDETVVFFASEILSLPEGVNSAPNPATCHDPVPVKNPMQWASLWCD</sequence>
<organism evidence="1 2">
    <name type="scientific">Candidatus Tanganyikabacteria bacterium</name>
    <dbReference type="NCBI Taxonomy" id="2961651"/>
    <lineage>
        <taxon>Bacteria</taxon>
        <taxon>Bacillati</taxon>
        <taxon>Candidatus Sericytochromatia</taxon>
        <taxon>Candidatus Tanganyikabacteria</taxon>
    </lineage>
</organism>
<dbReference type="EMBL" id="VGJX01000809">
    <property type="protein sequence ID" value="MBM3275986.1"/>
    <property type="molecule type" value="Genomic_DNA"/>
</dbReference>
<dbReference type="GO" id="GO:0005975">
    <property type="term" value="P:carbohydrate metabolic process"/>
    <property type="evidence" value="ECO:0007669"/>
    <property type="project" value="InterPro"/>
</dbReference>
<protein>
    <recommendedName>
        <fullName evidence="3">Glycogen debranching enzyme C-terminal domain-containing protein</fullName>
    </recommendedName>
</protein>
<evidence type="ECO:0000313" key="2">
    <source>
        <dbReference type="Proteomes" id="UP000703893"/>
    </source>
</evidence>
<dbReference type="InterPro" id="IPR012341">
    <property type="entry name" value="6hp_glycosidase-like_sf"/>
</dbReference>
<comment type="caution">
    <text evidence="1">The sequence shown here is derived from an EMBL/GenBank/DDBJ whole genome shotgun (WGS) entry which is preliminary data.</text>
</comment>
<name>A0A937X9D6_9BACT</name>
<gene>
    <name evidence="1" type="ORF">FJZ00_12600</name>
</gene>
<reference evidence="1 2" key="1">
    <citation type="submission" date="2019-03" db="EMBL/GenBank/DDBJ databases">
        <title>Lake Tanganyika Metagenome-Assembled Genomes (MAGs).</title>
        <authorList>
            <person name="Tran P."/>
        </authorList>
    </citation>
    <scope>NUCLEOTIDE SEQUENCE [LARGE SCALE GENOMIC DNA]</scope>
    <source>
        <strain evidence="1">K_DeepCast_65m_m2_236</strain>
    </source>
</reference>
<dbReference type="SUPFAM" id="SSF48208">
    <property type="entry name" value="Six-hairpin glycosidases"/>
    <property type="match status" value="1"/>
</dbReference>
<evidence type="ECO:0008006" key="3">
    <source>
        <dbReference type="Google" id="ProtNLM"/>
    </source>
</evidence>
<proteinExistence type="predicted"/>
<feature type="non-terminal residue" evidence="1">
    <location>
        <position position="563"/>
    </location>
</feature>